<evidence type="ECO:0000313" key="2">
    <source>
        <dbReference type="EMBL" id="MBB4537047.1"/>
    </source>
</evidence>
<reference evidence="3 4" key="1">
    <citation type="submission" date="2020-08" db="EMBL/GenBank/DDBJ databases">
        <title>Genomic Encyclopedia of Type Strains, Phase IV (KMG-V): Genome sequencing to study the core and pangenomes of soil and plant-associated prokaryotes.</title>
        <authorList>
            <person name="Whitman W."/>
        </authorList>
    </citation>
    <scope>NUCLEOTIDE SEQUENCE [LARGE SCALE GENOMIC DNA]</scope>
    <source>
        <strain evidence="1 4">SEMIA 471</strain>
        <strain evidence="2 3">SEMIA 489</strain>
    </source>
</reference>
<sequence>MGYIDDHVHHGRSVIGRLRPGTLDRPMLHPSMRFSPSNIAALKKALRRQYPHIKSSHLDEAIAASFGFNSYVAMRPALHQVSAYARLVVVTDHLLMLLRLEELGYRNVPSESLHRLLWSIEFPDGRYDSAVGEIIQGRRRPAAANAE</sequence>
<dbReference type="AlphaFoldDB" id="A0A7W6VDW1"/>
<gene>
    <name evidence="1" type="ORF">GGE46_003936</name>
    <name evidence="2" type="ORF">GGE57_003811</name>
</gene>
<dbReference type="EMBL" id="JACIHU010000008">
    <property type="protein sequence ID" value="MBB4481340.1"/>
    <property type="molecule type" value="Genomic_DNA"/>
</dbReference>
<dbReference type="RefSeq" id="WP_246723338.1">
    <property type="nucleotide sequence ID" value="NZ_JACIHU010000008.1"/>
</dbReference>
<accession>A0A7W6VDW1</accession>
<dbReference type="EMBL" id="JACIID010000008">
    <property type="protein sequence ID" value="MBB4537047.1"/>
    <property type="molecule type" value="Genomic_DNA"/>
</dbReference>
<dbReference type="Proteomes" id="UP000557344">
    <property type="component" value="Unassembled WGS sequence"/>
</dbReference>
<organism evidence="1 4">
    <name type="scientific">Rhizobium etli</name>
    <dbReference type="NCBI Taxonomy" id="29449"/>
    <lineage>
        <taxon>Bacteria</taxon>
        <taxon>Pseudomonadati</taxon>
        <taxon>Pseudomonadota</taxon>
        <taxon>Alphaproteobacteria</taxon>
        <taxon>Hyphomicrobiales</taxon>
        <taxon>Rhizobiaceae</taxon>
        <taxon>Rhizobium/Agrobacterium group</taxon>
        <taxon>Rhizobium</taxon>
    </lineage>
</organism>
<evidence type="ECO:0000313" key="1">
    <source>
        <dbReference type="EMBL" id="MBB4481340.1"/>
    </source>
</evidence>
<name>A0A7W6VDW1_RHIET</name>
<proteinExistence type="predicted"/>
<dbReference type="Proteomes" id="UP000523431">
    <property type="component" value="Unassembled WGS sequence"/>
</dbReference>
<evidence type="ECO:0000313" key="4">
    <source>
        <dbReference type="Proteomes" id="UP000557344"/>
    </source>
</evidence>
<evidence type="ECO:0000313" key="3">
    <source>
        <dbReference type="Proteomes" id="UP000523431"/>
    </source>
</evidence>
<protein>
    <submittedName>
        <fullName evidence="1">Uncharacterized protein</fullName>
    </submittedName>
</protein>
<comment type="caution">
    <text evidence="1">The sequence shown here is derived from an EMBL/GenBank/DDBJ whole genome shotgun (WGS) entry which is preliminary data.</text>
</comment>